<feature type="domain" description="ABC transmembrane type-1" evidence="9">
    <location>
        <begin position="20"/>
        <end position="303"/>
    </location>
</feature>
<feature type="transmembrane region" description="Helical" evidence="7">
    <location>
        <begin position="161"/>
        <end position="181"/>
    </location>
</feature>
<sequence length="581" mass="64735">MRKNGWVLPYLRENHRLLTIVLLLGAFASISAALLMFTSGFLISKAATKPENLLMIYVPIVAVRTFGIGRSVLRYAERLTSHNVVLKILSNMRLRVYQLVEPKVLTARFKMNTGELLGVLAEDVERLQDIYLKTVFPSLIALFLYCLSIVTLGFYSWPFAILMAVYAGVLVFVYPFLSLLVTKARVARMKTGKQELYKRLINAIMGISDWQASGRAADFIDDYEQAEAYQQELDRKQSSFVRWRNFSAQVVVAAMVISMFIWSSGLSEAGSLAPTFIAAFVLVLFPLTEAFLPLSSAVSELPAYQSSIDRLHGLGDAAEAEPVEAILAERNDQGVTLSLNHVSFTYEHKTILEDLSFTLKPGEKAALLGPSGAGKSTILKLVEGVLRPDGGSVTIKGVQTARIGADISNWVAVLNQQPHLFNTTVLNNIRLGKPNATDEEVYWAAKQVKLHEHIQSLPEGYQTPMHEMGTRFSGGQRQRIALARILLQDAPVVILDEPTIGLDPITEKELLATIFEVLDGKTVLWITHHLASIHLTDRVLFLEQGKLIFADSHERLLHDNERYARLYALDHPFGSPLTFDI</sequence>
<protein>
    <submittedName>
        <fullName evidence="10">Thiol reductant ABC exporter subunit CydC</fullName>
    </submittedName>
</protein>
<dbReference type="SMART" id="SM00382">
    <property type="entry name" value="AAA"/>
    <property type="match status" value="1"/>
</dbReference>
<name>A0ABY4EKE8_9BACI</name>
<evidence type="ECO:0000313" key="10">
    <source>
        <dbReference type="EMBL" id="UOQ44950.1"/>
    </source>
</evidence>
<accession>A0ABY4EKE8</accession>
<evidence type="ECO:0000256" key="6">
    <source>
        <dbReference type="ARBA" id="ARBA00023136"/>
    </source>
</evidence>
<dbReference type="PROSITE" id="PS00211">
    <property type="entry name" value="ABC_TRANSPORTER_1"/>
    <property type="match status" value="1"/>
</dbReference>
<proteinExistence type="predicted"/>
<keyword evidence="11" id="KW-1185">Reference proteome</keyword>
<dbReference type="InterPro" id="IPR017871">
    <property type="entry name" value="ABC_transporter-like_CS"/>
</dbReference>
<dbReference type="Pfam" id="PF00664">
    <property type="entry name" value="ABC_membrane"/>
    <property type="match status" value="1"/>
</dbReference>
<feature type="transmembrane region" description="Helical" evidence="7">
    <location>
        <begin position="135"/>
        <end position="155"/>
    </location>
</feature>
<evidence type="ECO:0000256" key="5">
    <source>
        <dbReference type="ARBA" id="ARBA00022989"/>
    </source>
</evidence>
<dbReference type="InterPro" id="IPR003439">
    <property type="entry name" value="ABC_transporter-like_ATP-bd"/>
</dbReference>
<reference evidence="10 11" key="1">
    <citation type="submission" date="2022-04" db="EMBL/GenBank/DDBJ databases">
        <title>Halobacillus sp. isolated from saltern.</title>
        <authorList>
            <person name="Won M."/>
            <person name="Lee C.-M."/>
            <person name="Woen H.-Y."/>
            <person name="Kwon S.-W."/>
        </authorList>
    </citation>
    <scope>NUCLEOTIDE SEQUENCE [LARGE SCALE GENOMIC DNA]</scope>
    <source>
        <strain evidence="10 11">SSBR10-3</strain>
    </source>
</reference>
<dbReference type="InterPro" id="IPR039421">
    <property type="entry name" value="Type_1_exporter"/>
</dbReference>
<evidence type="ECO:0000259" key="9">
    <source>
        <dbReference type="PROSITE" id="PS50929"/>
    </source>
</evidence>
<dbReference type="SUPFAM" id="SSF52540">
    <property type="entry name" value="P-loop containing nucleoside triphosphate hydrolases"/>
    <property type="match status" value="1"/>
</dbReference>
<evidence type="ECO:0000256" key="2">
    <source>
        <dbReference type="ARBA" id="ARBA00022692"/>
    </source>
</evidence>
<evidence type="ECO:0000256" key="3">
    <source>
        <dbReference type="ARBA" id="ARBA00022741"/>
    </source>
</evidence>
<keyword evidence="6 7" id="KW-0472">Membrane</keyword>
<dbReference type="Gene3D" id="1.20.1560.10">
    <property type="entry name" value="ABC transporter type 1, transmembrane domain"/>
    <property type="match status" value="1"/>
</dbReference>
<dbReference type="Gene3D" id="3.40.50.300">
    <property type="entry name" value="P-loop containing nucleotide triphosphate hydrolases"/>
    <property type="match status" value="1"/>
</dbReference>
<dbReference type="PANTHER" id="PTHR24221">
    <property type="entry name" value="ATP-BINDING CASSETTE SUB-FAMILY B"/>
    <property type="match status" value="1"/>
</dbReference>
<evidence type="ECO:0000259" key="8">
    <source>
        <dbReference type="PROSITE" id="PS50893"/>
    </source>
</evidence>
<comment type="subcellular location">
    <subcellularLocation>
        <location evidence="1">Cell membrane</location>
        <topology evidence="1">Multi-pass membrane protein</topology>
    </subcellularLocation>
</comment>
<dbReference type="Pfam" id="PF00005">
    <property type="entry name" value="ABC_tran"/>
    <property type="match status" value="1"/>
</dbReference>
<dbReference type="Proteomes" id="UP000831787">
    <property type="component" value="Chromosome"/>
</dbReference>
<dbReference type="InterPro" id="IPR011527">
    <property type="entry name" value="ABC1_TM_dom"/>
</dbReference>
<evidence type="ECO:0000313" key="11">
    <source>
        <dbReference type="Proteomes" id="UP000831787"/>
    </source>
</evidence>
<dbReference type="InterPro" id="IPR027417">
    <property type="entry name" value="P-loop_NTPase"/>
</dbReference>
<dbReference type="InterPro" id="IPR003593">
    <property type="entry name" value="AAA+_ATPase"/>
</dbReference>
<gene>
    <name evidence="10" type="primary">cydC</name>
    <name evidence="10" type="ORF">MUN89_03080</name>
</gene>
<organism evidence="10 11">
    <name type="scientific">Halobacillus salinarum</name>
    <dbReference type="NCBI Taxonomy" id="2932257"/>
    <lineage>
        <taxon>Bacteria</taxon>
        <taxon>Bacillati</taxon>
        <taxon>Bacillota</taxon>
        <taxon>Bacilli</taxon>
        <taxon>Bacillales</taxon>
        <taxon>Bacillaceae</taxon>
        <taxon>Halobacillus</taxon>
    </lineage>
</organism>
<dbReference type="SUPFAM" id="SSF90123">
    <property type="entry name" value="ABC transporter transmembrane region"/>
    <property type="match status" value="1"/>
</dbReference>
<dbReference type="PANTHER" id="PTHR24221:SF653">
    <property type="entry name" value="TRANSPORT ATP-BINDING PROTEIN CYDC"/>
    <property type="match status" value="1"/>
</dbReference>
<dbReference type="PROSITE" id="PS50929">
    <property type="entry name" value="ABC_TM1F"/>
    <property type="match status" value="1"/>
</dbReference>
<keyword evidence="5 7" id="KW-1133">Transmembrane helix</keyword>
<dbReference type="EMBL" id="CP095073">
    <property type="protein sequence ID" value="UOQ44950.1"/>
    <property type="molecule type" value="Genomic_DNA"/>
</dbReference>
<dbReference type="CDD" id="cd03247">
    <property type="entry name" value="ABCC_cytochrome_bd"/>
    <property type="match status" value="1"/>
</dbReference>
<feature type="transmembrane region" description="Helical" evidence="7">
    <location>
        <begin position="271"/>
        <end position="292"/>
    </location>
</feature>
<feature type="transmembrane region" description="Helical" evidence="7">
    <location>
        <begin position="246"/>
        <end position="265"/>
    </location>
</feature>
<feature type="transmembrane region" description="Helical" evidence="7">
    <location>
        <begin position="54"/>
        <end position="73"/>
    </location>
</feature>
<keyword evidence="4" id="KW-0067">ATP-binding</keyword>
<keyword evidence="3" id="KW-0547">Nucleotide-binding</keyword>
<feature type="transmembrane region" description="Helical" evidence="7">
    <location>
        <begin position="20"/>
        <end position="42"/>
    </location>
</feature>
<dbReference type="RefSeq" id="WP_244711304.1">
    <property type="nucleotide sequence ID" value="NZ_CP095073.1"/>
</dbReference>
<feature type="domain" description="ABC transporter" evidence="8">
    <location>
        <begin position="337"/>
        <end position="569"/>
    </location>
</feature>
<dbReference type="PROSITE" id="PS50893">
    <property type="entry name" value="ABC_TRANSPORTER_2"/>
    <property type="match status" value="1"/>
</dbReference>
<dbReference type="InterPro" id="IPR036640">
    <property type="entry name" value="ABC1_TM_sf"/>
</dbReference>
<dbReference type="InterPro" id="IPR014223">
    <property type="entry name" value="ABC_CydC/D"/>
</dbReference>
<evidence type="ECO:0000256" key="4">
    <source>
        <dbReference type="ARBA" id="ARBA00022840"/>
    </source>
</evidence>
<evidence type="ECO:0000256" key="1">
    <source>
        <dbReference type="ARBA" id="ARBA00004651"/>
    </source>
</evidence>
<dbReference type="NCBIfam" id="TIGR02868">
    <property type="entry name" value="CydC"/>
    <property type="match status" value="1"/>
</dbReference>
<evidence type="ECO:0000256" key="7">
    <source>
        <dbReference type="SAM" id="Phobius"/>
    </source>
</evidence>
<keyword evidence="2 7" id="KW-0812">Transmembrane</keyword>